<sequence length="605" mass="70632">MNGEEMHTVFYKTFSLFIRFNPPTKDVILNFSEQMFVSSNKKGLYAIMHFLISILDPIFLKNNIDWPLLDIKMEQEFKKKVQDFMAEIYKKDPNTNISNIRTSIMLSPYGNKIVTFLTDLILYVMQKQLTDKFNLAPPVYQAVQQIEMHKLITKTLITKTKILKRSILCSEDQHENYKKEKNIKMRNLTENINNLKEQIKDYKMKILTFINSSHLPLTLKTQKPEDYQKGLEEWIAETTEKIISLEQKLQEIERINVKSKICCDLIKTTKEWIESRPILDGNNLRIPQNLCKTSYCNEKNEVVLESFINYSRCISNELRNKIENVNNTNNDKSKEILVLETLTELLHKIQKQKEKIHITICELQKSICEYEKKVGPYLENDIFPDELFRSPKFTYSEDMNKSTNLFIDEGEVELVQEIKKNLKKKRPSLKCSLRHNLPSRKSGTKIPRPFNLYPVPKETKPTDTKLEEEKENKQKTGTEMPLSKLPKRVLYFRSSELNKNKNDYSSKAATARNKIKNMSSSIHEATDMLFDVSFSAFDEELNNVLSSECSASSTRKSSESMVNIFYVDFTSNKVENNVWDSKNFTDDLMVDSIDMSKSTSSEDSF</sequence>
<dbReference type="PANTHER" id="PTHR16151">
    <property type="entry name" value="HAUS AUGMIN-LIKE COMPLEX SUBUNIT 6"/>
    <property type="match status" value="1"/>
</dbReference>
<organism evidence="4">
    <name type="scientific">Clastoptera arizonana</name>
    <name type="common">Arizona spittle bug</name>
    <dbReference type="NCBI Taxonomy" id="38151"/>
    <lineage>
        <taxon>Eukaryota</taxon>
        <taxon>Metazoa</taxon>
        <taxon>Ecdysozoa</taxon>
        <taxon>Arthropoda</taxon>
        <taxon>Hexapoda</taxon>
        <taxon>Insecta</taxon>
        <taxon>Pterygota</taxon>
        <taxon>Neoptera</taxon>
        <taxon>Paraneoptera</taxon>
        <taxon>Hemiptera</taxon>
        <taxon>Auchenorrhyncha</taxon>
        <taxon>Cercopoidea</taxon>
        <taxon>Clastopteridae</taxon>
        <taxon>Clastoptera</taxon>
    </lineage>
</organism>
<evidence type="ECO:0000256" key="2">
    <source>
        <dbReference type="SAM" id="MobiDB-lite"/>
    </source>
</evidence>
<evidence type="ECO:0000259" key="3">
    <source>
        <dbReference type="Pfam" id="PF14661"/>
    </source>
</evidence>
<dbReference type="GO" id="GO:0008017">
    <property type="term" value="F:microtubule binding"/>
    <property type="evidence" value="ECO:0007669"/>
    <property type="project" value="TreeGrafter"/>
</dbReference>
<feature type="domain" description="HAUS augmin-like complex subunit 6 N-terminal" evidence="3">
    <location>
        <begin position="28"/>
        <end position="209"/>
    </location>
</feature>
<dbReference type="GO" id="GO:0070652">
    <property type="term" value="C:HAUS complex"/>
    <property type="evidence" value="ECO:0007669"/>
    <property type="project" value="InterPro"/>
</dbReference>
<keyword evidence="1" id="KW-0175">Coiled coil</keyword>
<reference evidence="4" key="1">
    <citation type="submission" date="2015-12" db="EMBL/GenBank/DDBJ databases">
        <title>De novo transcriptome assembly of four potential Pierce s Disease insect vectors from Arizona vineyards.</title>
        <authorList>
            <person name="Tassone E.E."/>
        </authorList>
    </citation>
    <scope>NUCLEOTIDE SEQUENCE</scope>
</reference>
<accession>A0A1B6CKJ7</accession>
<proteinExistence type="predicted"/>
<dbReference type="EMBL" id="GEDC01023284">
    <property type="protein sequence ID" value="JAS14014.1"/>
    <property type="molecule type" value="Transcribed_RNA"/>
</dbReference>
<feature type="compositionally biased region" description="Basic and acidic residues" evidence="2">
    <location>
        <begin position="457"/>
        <end position="476"/>
    </location>
</feature>
<evidence type="ECO:0000313" key="4">
    <source>
        <dbReference type="EMBL" id="JAS14014.1"/>
    </source>
</evidence>
<feature type="coiled-coil region" evidence="1">
    <location>
        <begin position="178"/>
        <end position="205"/>
    </location>
</feature>
<dbReference type="GO" id="GO:1990498">
    <property type="term" value="C:mitotic spindle microtubule"/>
    <property type="evidence" value="ECO:0007669"/>
    <property type="project" value="TreeGrafter"/>
</dbReference>
<gene>
    <name evidence="4" type="ORF">g.13337</name>
</gene>
<dbReference type="InterPro" id="IPR026797">
    <property type="entry name" value="HAUS_6"/>
</dbReference>
<evidence type="ECO:0000256" key="1">
    <source>
        <dbReference type="SAM" id="Coils"/>
    </source>
</evidence>
<dbReference type="AlphaFoldDB" id="A0A1B6CKJ7"/>
<feature type="region of interest" description="Disordered" evidence="2">
    <location>
        <begin position="434"/>
        <end position="478"/>
    </location>
</feature>
<name>A0A1B6CKJ7_9HEMI</name>
<dbReference type="GO" id="GO:0051225">
    <property type="term" value="P:spindle assembly"/>
    <property type="evidence" value="ECO:0007669"/>
    <property type="project" value="InterPro"/>
</dbReference>
<dbReference type="Pfam" id="PF14661">
    <property type="entry name" value="HAUS6_N"/>
    <property type="match status" value="1"/>
</dbReference>
<dbReference type="InterPro" id="IPR028163">
    <property type="entry name" value="HAUS_6_N"/>
</dbReference>
<protein>
    <recommendedName>
        <fullName evidence="3">HAUS augmin-like complex subunit 6 N-terminal domain-containing protein</fullName>
    </recommendedName>
</protein>
<dbReference type="PANTHER" id="PTHR16151:SF2">
    <property type="entry name" value="HAUS AUGMIN-LIKE COMPLEX SUBUNIT 6"/>
    <property type="match status" value="1"/>
</dbReference>